<protein>
    <submittedName>
        <fullName evidence="2">Uncharacterized protein</fullName>
    </submittedName>
</protein>
<dbReference type="RefSeq" id="WP_131499361.1">
    <property type="nucleotide sequence ID" value="NZ_SJKC01000006.1"/>
</dbReference>
<evidence type="ECO:0000313" key="2">
    <source>
        <dbReference type="EMBL" id="TCC31907.1"/>
    </source>
</evidence>
<feature type="region of interest" description="Disordered" evidence="1">
    <location>
        <begin position="1"/>
        <end position="25"/>
    </location>
</feature>
<reference evidence="2 3" key="1">
    <citation type="submission" date="2019-02" db="EMBL/GenBank/DDBJ databases">
        <title>Kribbella capetownensis sp. nov. and Kribbella speibonae sp. nov., isolated from soil.</title>
        <authorList>
            <person name="Curtis S.M."/>
            <person name="Norton I."/>
            <person name="Everest G.J."/>
            <person name="Meyers P.R."/>
        </authorList>
    </citation>
    <scope>NUCLEOTIDE SEQUENCE [LARGE SCALE GENOMIC DNA]</scope>
    <source>
        <strain evidence="2 3">YM55</strain>
    </source>
</reference>
<name>A0A4R0IH32_9ACTN</name>
<accession>A0A4R0IH32</accession>
<gene>
    <name evidence="2" type="ORF">E0H92_35915</name>
</gene>
<organism evidence="2 3">
    <name type="scientific">Kribbella speibonae</name>
    <dbReference type="NCBI Taxonomy" id="1572660"/>
    <lineage>
        <taxon>Bacteria</taxon>
        <taxon>Bacillati</taxon>
        <taxon>Actinomycetota</taxon>
        <taxon>Actinomycetes</taxon>
        <taxon>Propionibacteriales</taxon>
        <taxon>Kribbellaceae</taxon>
        <taxon>Kribbella</taxon>
    </lineage>
</organism>
<dbReference type="AlphaFoldDB" id="A0A4R0IH32"/>
<dbReference type="Proteomes" id="UP000294225">
    <property type="component" value="Unassembled WGS sequence"/>
</dbReference>
<comment type="caution">
    <text evidence="2">The sequence shown here is derived from an EMBL/GenBank/DDBJ whole genome shotgun (WGS) entry which is preliminary data.</text>
</comment>
<proteinExistence type="predicted"/>
<evidence type="ECO:0000313" key="3">
    <source>
        <dbReference type="Proteomes" id="UP000294225"/>
    </source>
</evidence>
<sequence length="92" mass="9785">MTGSGDGEWAARPGVAPSNVTDEAASRLEVDGEDFELRSDGFGGTHYDWISGPNAGYGFSTSPSPGSLEQHRANIRTFLSMVDPTTGYIEDD</sequence>
<dbReference type="EMBL" id="SJKC01000006">
    <property type="protein sequence ID" value="TCC31907.1"/>
    <property type="molecule type" value="Genomic_DNA"/>
</dbReference>
<evidence type="ECO:0000256" key="1">
    <source>
        <dbReference type="SAM" id="MobiDB-lite"/>
    </source>
</evidence>